<feature type="region of interest" description="Disordered" evidence="1">
    <location>
        <begin position="159"/>
        <end position="182"/>
    </location>
</feature>
<name>A0A7W3J5E3_9MICO</name>
<organism evidence="2 3">
    <name type="scientific">Promicromonospora sukumoe</name>
    <dbReference type="NCBI Taxonomy" id="88382"/>
    <lineage>
        <taxon>Bacteria</taxon>
        <taxon>Bacillati</taxon>
        <taxon>Actinomycetota</taxon>
        <taxon>Actinomycetes</taxon>
        <taxon>Micrococcales</taxon>
        <taxon>Promicromonosporaceae</taxon>
        <taxon>Promicromonospora</taxon>
    </lineage>
</organism>
<evidence type="ECO:0000313" key="3">
    <source>
        <dbReference type="Proteomes" id="UP000540568"/>
    </source>
</evidence>
<evidence type="ECO:0000313" key="2">
    <source>
        <dbReference type="EMBL" id="MBA8806557.1"/>
    </source>
</evidence>
<proteinExistence type="predicted"/>
<comment type="caution">
    <text evidence="2">The sequence shown here is derived from an EMBL/GenBank/DDBJ whole genome shotgun (WGS) entry which is preliminary data.</text>
</comment>
<sequence>MTTSIVTPAEAGAEIPIELLYRVPYGKVLHGKDCQHLTPSRLATLQPATDLDRQKFKICRSCLVALDGDPGRDDFESFDAALEALHVPQTNRPTMRAIAEGLDTSRIWIPATRAYVAVSPGTGHEVTAFFNKDSVDVRQEEGGYERLVLSTPAMPAARTTAAKAGGARKTKAAAAQEPEPAPPTCPTCYMQLPGTGICDSCD</sequence>
<dbReference type="EMBL" id="JACGWV010000001">
    <property type="protein sequence ID" value="MBA8806557.1"/>
    <property type="molecule type" value="Genomic_DNA"/>
</dbReference>
<reference evidence="2 3" key="1">
    <citation type="submission" date="2020-07" db="EMBL/GenBank/DDBJ databases">
        <title>Sequencing the genomes of 1000 actinobacteria strains.</title>
        <authorList>
            <person name="Klenk H.-P."/>
        </authorList>
    </citation>
    <scope>NUCLEOTIDE SEQUENCE [LARGE SCALE GENOMIC DNA]</scope>
    <source>
        <strain evidence="2 3">DSM 44121</strain>
    </source>
</reference>
<dbReference type="AlphaFoldDB" id="A0A7W3J5E3"/>
<dbReference type="Proteomes" id="UP000540568">
    <property type="component" value="Unassembled WGS sequence"/>
</dbReference>
<accession>A0A7W3J5E3</accession>
<protein>
    <submittedName>
        <fullName evidence="2">Uncharacterized protein</fullName>
    </submittedName>
</protein>
<gene>
    <name evidence="2" type="ORF">FHX71_000499</name>
</gene>
<keyword evidence="3" id="KW-1185">Reference proteome</keyword>
<evidence type="ECO:0000256" key="1">
    <source>
        <dbReference type="SAM" id="MobiDB-lite"/>
    </source>
</evidence>